<dbReference type="EMBL" id="JAGHQM010001089">
    <property type="protein sequence ID" value="KAH0556465.1"/>
    <property type="molecule type" value="Genomic_DNA"/>
</dbReference>
<sequence>MLDRSNATSNNSFLERSFGCFRSQPPDSESADEVRGLLGLNLLFAPPEPLVDLIFVHGLGGGSRKTWSKTSSISHFWPREWLPKDPDFEHVRIHSFGYDANWGDNKSSGLNIYDFGKSLLGEIDNTPCIRRCDMYILARQDASYRSLAQRFHAIYFLATPHRGSDLAEILNSILRISISHTARPYVADIERNSGLIQSINEEFRHYYGDLELWSFYETVKTNLGVAGALIVNKDSATLGYREEKSAPVNASHREICKFDQPTDPNFVTIRNALAFCIHNLTKTLRSSARDVHRSQMKTLGSYLGVLERPDDDLAAVEEMRLAGSCRWFTAKKSYTEWREFSPECPRVLWINARPATGKSVLAGYIINELETGNSNCSYYFFKYGDKSKSRLSACLRSIAYQMALMSVEVREKLLAIHDDDIKFDKEDERAVWRKIFLAGIFQTVLPRQYWVIDALDECSNFSAFAPLLGKLGKDIPLRILITSRQSLELEKHFSSLGSSNFCVEEISTADTLPDIKLYAETRMESLPVESEQGRADLISKILRKSEGCFLWTVLVLRELADSFGEEDIKQVLDDVPQDMDPLYARALEVMGRAPRGKKLAKAILTWAACSMRPLTTKELEHALKLDMGDSFPNLERSVSALCGQLVCVDKHSRVQMVHQTAREFLLKGDLESEFAIDKAEAHTSITRTCLLYLTGEEMRVPRNRKPSANRPLLTRKSEFSSYACTAFSEHLALSRSGVDNTLSLLDKFLKANVLSWIHDIAQSQDLYPLTRAAKNFKTYLERRTKYCSPLGQELRSVRAWATDLIRVPAKFGEALLLSPSATYSLISPFCPNESAMFQIGDKARGMTVVGPSESTWDDRLSCIDYPDSQTSAVAYGDLAFAVGLSTGAVILYHKASFQELKVLQHGETVKLLEFKASSELMASAGMKAVKVWDLRSGDMIWSFEAPKRCLALAFSGDVLFAASSCNFLASWCLAEGTQRPSRPWHNTSEDQKTIFRRPPTTVSISLEQNMLAIAYRGCPINLWDLECDSFFGFCGKQLSDGQIGPYSVSALAFNSNPEIGLLAAAYSDGDLALIDPFEGKTVDCIRADAHTLTSSPDGRTLVSGDAFGTIQIFEFDTLKLLYRIRSHSCNIRQLVFSGDGLRFLDIRGSQCNVWEPPVLVRGDDGDFDSEVVSTAATLVDLVGSDDVIKISCMLGHPAGAVIFCGKEDGSVTLFETETGKQVCVLYRHSTLALIRLLAWGKRGNTLTSVDASNTVVTWKLNETSGGIWTAETLLFQVHVQSNHSINQVLLNHESSRILISTGMSDHLLDGIGREVQARAYEARKSWRWVEHPLSQHHLICLDRSVARVYDWHDWNEVMTIDTNMNTMTAEVRNTFTTDDGSKIVAEYARDEGQRSCVIPHLWICTRGNLDDLPERSDLLASKFPSVADQITHIVGLSGSTLIFLNPTSWVCSIDLSALVPDGGFVRHFFVPYDWHPSSRDLVCTVTTKRDLVFVRGGEIAVVKKWLENQEHVKSTDRHYRCGGRESRRCSTEDCVSGKELGKCV</sequence>
<feature type="domain" description="Nephrocystin 3-like N-terminal" evidence="3">
    <location>
        <begin position="323"/>
        <end position="484"/>
    </location>
</feature>
<dbReference type="SUPFAM" id="SSF53474">
    <property type="entry name" value="alpha/beta-Hydrolases"/>
    <property type="match status" value="1"/>
</dbReference>
<dbReference type="Pfam" id="PF22939">
    <property type="entry name" value="WHD_GPIID"/>
    <property type="match status" value="1"/>
</dbReference>
<dbReference type="InterPro" id="IPR011047">
    <property type="entry name" value="Quinoprotein_ADH-like_sf"/>
</dbReference>
<evidence type="ECO:0000313" key="5">
    <source>
        <dbReference type="Proteomes" id="UP000750711"/>
    </source>
</evidence>
<dbReference type="PANTHER" id="PTHR10039:SF16">
    <property type="entry name" value="GPI INOSITOL-DEACYLASE"/>
    <property type="match status" value="1"/>
</dbReference>
<dbReference type="InterPro" id="IPR015943">
    <property type="entry name" value="WD40/YVTN_repeat-like_dom_sf"/>
</dbReference>
<dbReference type="InterPro" id="IPR029058">
    <property type="entry name" value="AB_hydrolase_fold"/>
</dbReference>
<dbReference type="InterPro" id="IPR056884">
    <property type="entry name" value="NPHP3-like_N"/>
</dbReference>
<evidence type="ECO:0000259" key="2">
    <source>
        <dbReference type="Pfam" id="PF22939"/>
    </source>
</evidence>
<keyword evidence="5" id="KW-1185">Reference proteome</keyword>
<dbReference type="InterPro" id="IPR027417">
    <property type="entry name" value="P-loop_NTPase"/>
</dbReference>
<dbReference type="SUPFAM" id="SSF63829">
    <property type="entry name" value="Calcium-dependent phosphotriesterase"/>
    <property type="match status" value="1"/>
</dbReference>
<protein>
    <recommendedName>
        <fullName evidence="6">NACHT domain-containing protein</fullName>
    </recommendedName>
</protein>
<dbReference type="SUPFAM" id="SSF52540">
    <property type="entry name" value="P-loop containing nucleoside triphosphate hydrolases"/>
    <property type="match status" value="1"/>
</dbReference>
<accession>A0A9P8L8W3</accession>
<gene>
    <name evidence="4" type="ORF">GP486_005630</name>
</gene>
<evidence type="ECO:0000259" key="3">
    <source>
        <dbReference type="Pfam" id="PF24883"/>
    </source>
</evidence>
<evidence type="ECO:0008006" key="6">
    <source>
        <dbReference type="Google" id="ProtNLM"/>
    </source>
</evidence>
<dbReference type="InterPro" id="IPR054471">
    <property type="entry name" value="GPIID_WHD"/>
</dbReference>
<dbReference type="InterPro" id="IPR001680">
    <property type="entry name" value="WD40_rpt"/>
</dbReference>
<feature type="domain" description="GPI inositol-deacylase winged helix" evidence="2">
    <location>
        <begin position="587"/>
        <end position="677"/>
    </location>
</feature>
<dbReference type="Pfam" id="PF24883">
    <property type="entry name" value="NPHP3_N"/>
    <property type="match status" value="1"/>
</dbReference>
<evidence type="ECO:0000256" key="1">
    <source>
        <dbReference type="ARBA" id="ARBA00022737"/>
    </source>
</evidence>
<dbReference type="Proteomes" id="UP000750711">
    <property type="component" value="Unassembled WGS sequence"/>
</dbReference>
<dbReference type="PANTHER" id="PTHR10039">
    <property type="entry name" value="AMELOGENIN"/>
    <property type="match status" value="1"/>
</dbReference>
<dbReference type="SUPFAM" id="SSF50998">
    <property type="entry name" value="Quinoprotein alcohol dehydrogenase-like"/>
    <property type="match status" value="1"/>
</dbReference>
<reference evidence="4" key="1">
    <citation type="submission" date="2021-03" db="EMBL/GenBank/DDBJ databases">
        <title>Comparative genomics and phylogenomic investigation of the class Geoglossomycetes provide insights into ecological specialization and systematics.</title>
        <authorList>
            <person name="Melie T."/>
            <person name="Pirro S."/>
            <person name="Miller A.N."/>
            <person name="Quandt A."/>
        </authorList>
    </citation>
    <scope>NUCLEOTIDE SEQUENCE</scope>
    <source>
        <strain evidence="4">CAQ_001_2017</strain>
    </source>
</reference>
<proteinExistence type="predicted"/>
<dbReference type="SMART" id="SM00320">
    <property type="entry name" value="WD40"/>
    <property type="match status" value="8"/>
</dbReference>
<organism evidence="4 5">
    <name type="scientific">Trichoglossum hirsutum</name>
    <dbReference type="NCBI Taxonomy" id="265104"/>
    <lineage>
        <taxon>Eukaryota</taxon>
        <taxon>Fungi</taxon>
        <taxon>Dikarya</taxon>
        <taxon>Ascomycota</taxon>
        <taxon>Pezizomycotina</taxon>
        <taxon>Geoglossomycetes</taxon>
        <taxon>Geoglossales</taxon>
        <taxon>Geoglossaceae</taxon>
        <taxon>Trichoglossum</taxon>
    </lineage>
</organism>
<name>A0A9P8L8W3_9PEZI</name>
<keyword evidence="1" id="KW-0677">Repeat</keyword>
<comment type="caution">
    <text evidence="4">The sequence shown here is derived from an EMBL/GenBank/DDBJ whole genome shotgun (WGS) entry which is preliminary data.</text>
</comment>
<evidence type="ECO:0000313" key="4">
    <source>
        <dbReference type="EMBL" id="KAH0556465.1"/>
    </source>
</evidence>
<dbReference type="Gene3D" id="2.130.10.10">
    <property type="entry name" value="YVTN repeat-like/Quinoprotein amine dehydrogenase"/>
    <property type="match status" value="3"/>
</dbReference>